<dbReference type="PROSITE" id="PS51143">
    <property type="entry name" value="MT_A70"/>
    <property type="match status" value="1"/>
</dbReference>
<dbReference type="GO" id="GO:0032259">
    <property type="term" value="P:methylation"/>
    <property type="evidence" value="ECO:0007669"/>
    <property type="project" value="UniProtKB-KW"/>
</dbReference>
<evidence type="ECO:0000313" key="8">
    <source>
        <dbReference type="Proteomes" id="UP000355283"/>
    </source>
</evidence>
<evidence type="ECO:0000256" key="2">
    <source>
        <dbReference type="ARBA" id="ARBA00022603"/>
    </source>
</evidence>
<dbReference type="EMBL" id="SDOX01000019">
    <property type="protein sequence ID" value="TFJ84364.1"/>
    <property type="molecule type" value="Genomic_DNA"/>
</dbReference>
<dbReference type="PANTHER" id="PTHR12829">
    <property type="entry name" value="N6-ADENOSINE-METHYLTRANSFERASE"/>
    <property type="match status" value="1"/>
</dbReference>
<accession>A0A4D9D0F2</accession>
<evidence type="ECO:0000256" key="3">
    <source>
        <dbReference type="ARBA" id="ARBA00022679"/>
    </source>
</evidence>
<proteinExistence type="inferred from homology"/>
<reference evidence="7 8" key="1">
    <citation type="submission" date="2019-01" db="EMBL/GenBank/DDBJ databases">
        <title>Nuclear Genome Assembly of the Microalgal Biofuel strain Nannochloropsis salina CCMP1776.</title>
        <authorList>
            <person name="Hovde B."/>
        </authorList>
    </citation>
    <scope>NUCLEOTIDE SEQUENCE [LARGE SCALE GENOMIC DNA]</scope>
    <source>
        <strain evidence="7 8">CCMP1776</strain>
    </source>
</reference>
<gene>
    <name evidence="7" type="ORF">NSK_004351</name>
</gene>
<organism evidence="7 8">
    <name type="scientific">Nannochloropsis salina CCMP1776</name>
    <dbReference type="NCBI Taxonomy" id="1027361"/>
    <lineage>
        <taxon>Eukaryota</taxon>
        <taxon>Sar</taxon>
        <taxon>Stramenopiles</taxon>
        <taxon>Ochrophyta</taxon>
        <taxon>Eustigmatophyceae</taxon>
        <taxon>Eustigmatales</taxon>
        <taxon>Monodopsidaceae</taxon>
        <taxon>Microchloropsis</taxon>
        <taxon>Microchloropsis salina</taxon>
    </lineage>
</organism>
<comment type="similarity">
    <text evidence="6">Belongs to the MT-A70-like family.</text>
</comment>
<protein>
    <recommendedName>
        <fullName evidence="1">mRNA m(6)A methyltransferase</fullName>
        <ecNumber evidence="1">2.1.1.348</ecNumber>
    </recommendedName>
</protein>
<evidence type="ECO:0000256" key="1">
    <source>
        <dbReference type="ARBA" id="ARBA00012160"/>
    </source>
</evidence>
<keyword evidence="2" id="KW-0489">Methyltransferase</keyword>
<dbReference type="InterPro" id="IPR029063">
    <property type="entry name" value="SAM-dependent_MTases_sf"/>
</dbReference>
<dbReference type="Proteomes" id="UP000355283">
    <property type="component" value="Unassembled WGS sequence"/>
</dbReference>
<dbReference type="GO" id="GO:0001734">
    <property type="term" value="F:mRNA m(6)A methyltransferase activity"/>
    <property type="evidence" value="ECO:0007669"/>
    <property type="project" value="UniProtKB-EC"/>
</dbReference>
<evidence type="ECO:0000256" key="6">
    <source>
        <dbReference type="PROSITE-ProRule" id="PRU00489"/>
    </source>
</evidence>
<dbReference type="EC" id="2.1.1.348" evidence="1"/>
<keyword evidence="3" id="KW-0808">Transferase</keyword>
<comment type="caution">
    <text evidence="7">The sequence shown here is derived from an EMBL/GenBank/DDBJ whole genome shotgun (WGS) entry which is preliminary data.</text>
</comment>
<dbReference type="PANTHER" id="PTHR12829:SF7">
    <property type="entry name" value="N6-ADENOSINE-METHYLTRANSFERASE CATALYTIC SUBUNIT"/>
    <property type="match status" value="1"/>
</dbReference>
<sequence length="193" mass="22294">MADPPWEIHMDLPYGTMSDDEVCKLDFPKLQEEEGGLLFLWVTGRAMERAREIFQYWGYKQLEEIIWIKTNQLQKVIRTGRTGHWLNHSKEHCLVGVKGDFVTAGLEGGGGRTRVNHHVDCDVIVAEARETSRKPDEIYDIIERLCPDGRKVEVFGRKHNIREGWITVGNQLPPTHLVGDTLVRYRGWEATER</sequence>
<keyword evidence="4" id="KW-0949">S-adenosyl-L-methionine</keyword>
<dbReference type="GO" id="GO:0005634">
    <property type="term" value="C:nucleus"/>
    <property type="evidence" value="ECO:0007669"/>
    <property type="project" value="TreeGrafter"/>
</dbReference>
<dbReference type="OrthoDB" id="10262526at2759"/>
<dbReference type="InterPro" id="IPR007757">
    <property type="entry name" value="MT-A70-like"/>
</dbReference>
<evidence type="ECO:0000313" key="7">
    <source>
        <dbReference type="EMBL" id="TFJ84364.1"/>
    </source>
</evidence>
<dbReference type="AlphaFoldDB" id="A0A4D9D0F2"/>
<evidence type="ECO:0000256" key="4">
    <source>
        <dbReference type="ARBA" id="ARBA00022691"/>
    </source>
</evidence>
<dbReference type="GO" id="GO:0036396">
    <property type="term" value="C:RNA N6-methyladenosine methyltransferase complex"/>
    <property type="evidence" value="ECO:0007669"/>
    <property type="project" value="TreeGrafter"/>
</dbReference>
<keyword evidence="8" id="KW-1185">Reference proteome</keyword>
<comment type="catalytic activity">
    <reaction evidence="5">
        <text>an adenosine in mRNA + S-adenosyl-L-methionine = an N(6)-methyladenosine in mRNA + S-adenosyl-L-homocysteine + H(+)</text>
        <dbReference type="Rhea" id="RHEA:55584"/>
        <dbReference type="Rhea" id="RHEA-COMP:12414"/>
        <dbReference type="Rhea" id="RHEA-COMP:12417"/>
        <dbReference type="ChEBI" id="CHEBI:15378"/>
        <dbReference type="ChEBI" id="CHEBI:57856"/>
        <dbReference type="ChEBI" id="CHEBI:59789"/>
        <dbReference type="ChEBI" id="CHEBI:74411"/>
        <dbReference type="ChEBI" id="CHEBI:74449"/>
        <dbReference type="EC" id="2.1.1.348"/>
    </reaction>
</comment>
<dbReference type="SUPFAM" id="SSF53335">
    <property type="entry name" value="S-adenosyl-L-methionine-dependent methyltransferases"/>
    <property type="match status" value="1"/>
</dbReference>
<dbReference type="Pfam" id="PF05063">
    <property type="entry name" value="MT-A70"/>
    <property type="match status" value="1"/>
</dbReference>
<evidence type="ECO:0000256" key="5">
    <source>
        <dbReference type="ARBA" id="ARBA00048957"/>
    </source>
</evidence>
<name>A0A4D9D0F2_9STRA</name>